<feature type="non-terminal residue" evidence="1">
    <location>
        <position position="1"/>
    </location>
</feature>
<dbReference type="EMBL" id="CAUYUJ010014929">
    <property type="protein sequence ID" value="CAK0847778.1"/>
    <property type="molecule type" value="Genomic_DNA"/>
</dbReference>
<accession>A0ABN9TQ54</accession>
<gene>
    <name evidence="1" type="ORF">PCOR1329_LOCUS40900</name>
</gene>
<dbReference type="Proteomes" id="UP001189429">
    <property type="component" value="Unassembled WGS sequence"/>
</dbReference>
<proteinExistence type="predicted"/>
<reference evidence="1" key="1">
    <citation type="submission" date="2023-10" db="EMBL/GenBank/DDBJ databases">
        <authorList>
            <person name="Chen Y."/>
            <person name="Shah S."/>
            <person name="Dougan E. K."/>
            <person name="Thang M."/>
            <person name="Chan C."/>
        </authorList>
    </citation>
    <scope>NUCLEOTIDE SEQUENCE [LARGE SCALE GENOMIC DNA]</scope>
</reference>
<evidence type="ECO:0000313" key="2">
    <source>
        <dbReference type="Proteomes" id="UP001189429"/>
    </source>
</evidence>
<organism evidence="1 2">
    <name type="scientific">Prorocentrum cordatum</name>
    <dbReference type="NCBI Taxonomy" id="2364126"/>
    <lineage>
        <taxon>Eukaryota</taxon>
        <taxon>Sar</taxon>
        <taxon>Alveolata</taxon>
        <taxon>Dinophyceae</taxon>
        <taxon>Prorocentrales</taxon>
        <taxon>Prorocentraceae</taxon>
        <taxon>Prorocentrum</taxon>
    </lineage>
</organism>
<feature type="non-terminal residue" evidence="1">
    <location>
        <position position="51"/>
    </location>
</feature>
<comment type="caution">
    <text evidence="1">The sequence shown here is derived from an EMBL/GenBank/DDBJ whole genome shotgun (WGS) entry which is preliminary data.</text>
</comment>
<sequence length="51" mass="5015">ASSVSDVVGCPSFGGVLEALAIPPVTGDNVSALAFCDVDGDGIQEMICGTE</sequence>
<name>A0ABN9TQ54_9DINO</name>
<keyword evidence="2" id="KW-1185">Reference proteome</keyword>
<evidence type="ECO:0000313" key="1">
    <source>
        <dbReference type="EMBL" id="CAK0847778.1"/>
    </source>
</evidence>
<evidence type="ECO:0008006" key="3">
    <source>
        <dbReference type="Google" id="ProtNLM"/>
    </source>
</evidence>
<protein>
    <recommendedName>
        <fullName evidence="3">Subtilisin</fullName>
    </recommendedName>
</protein>